<dbReference type="Proteomes" id="UP001252875">
    <property type="component" value="Unassembled WGS sequence"/>
</dbReference>
<sequence>MMEEKTKIERKNNKSVKTAVLLFGAVLITMSLLGGTLAKYTSEIGTAKDEARVAKWGITKQTDKVLDMFDTSYKDPSDTNVTVKSNTTSKVIAPGTKGEVEVFPSIPAAELTNVETAFTVEYSYGAYKDDSVYAKYSGNWSNGTFPWWPLRFTVSKWNGATYDTPPIYDGISRPGDDGDVQYDGLNDAITALNASSATIYPEDTLTEKQDKLNNMKFKIEWEWPFSRGTAEDGWDTTVGDRAAGLTDSDPDMPKFNFSMSYKAVQVD</sequence>
<evidence type="ECO:0000313" key="1">
    <source>
        <dbReference type="EMBL" id="MDT2601940.1"/>
    </source>
</evidence>
<comment type="caution">
    <text evidence="1">The sequence shown here is derived from an EMBL/GenBank/DDBJ whole genome shotgun (WGS) entry which is preliminary data.</text>
</comment>
<name>A0ABU3F482_9ENTE</name>
<gene>
    <name evidence="1" type="ORF">P7D85_19340</name>
</gene>
<keyword evidence="2" id="KW-1185">Reference proteome</keyword>
<dbReference type="EMBL" id="JARPYI010000014">
    <property type="protein sequence ID" value="MDT2601940.1"/>
    <property type="molecule type" value="Genomic_DNA"/>
</dbReference>
<evidence type="ECO:0000313" key="2">
    <source>
        <dbReference type="Proteomes" id="UP001252875"/>
    </source>
</evidence>
<protein>
    <submittedName>
        <fullName evidence="1">Uncharacterized protein</fullName>
    </submittedName>
</protein>
<reference evidence="1 2" key="1">
    <citation type="submission" date="2023-03" db="EMBL/GenBank/DDBJ databases">
        <authorList>
            <person name="Shen W."/>
            <person name="Cai J."/>
        </authorList>
    </citation>
    <scope>NUCLEOTIDE SEQUENCE [LARGE SCALE GENOMIC DNA]</scope>
    <source>
        <strain evidence="1 2">D6-4</strain>
    </source>
</reference>
<proteinExistence type="predicted"/>
<accession>A0ABU3F482</accession>
<dbReference type="RefSeq" id="WP_311823392.1">
    <property type="nucleotide sequence ID" value="NZ_JARPYF010000015.1"/>
</dbReference>
<organism evidence="1 2">
    <name type="scientific">Enterococcus hulanensis</name>
    <dbReference type="NCBI Taxonomy" id="2559929"/>
    <lineage>
        <taxon>Bacteria</taxon>
        <taxon>Bacillati</taxon>
        <taxon>Bacillota</taxon>
        <taxon>Bacilli</taxon>
        <taxon>Lactobacillales</taxon>
        <taxon>Enterococcaceae</taxon>
        <taxon>Enterococcus</taxon>
    </lineage>
</organism>